<name>E8V2Y4_TERSS</name>
<dbReference type="Pfam" id="PF10008">
    <property type="entry name" value="DUF2251"/>
    <property type="match status" value="1"/>
</dbReference>
<evidence type="ECO:0000313" key="1">
    <source>
        <dbReference type="EMBL" id="ADV84681.1"/>
    </source>
</evidence>
<protein>
    <submittedName>
        <fullName evidence="1">Uncharacterized protein</fullName>
    </submittedName>
</protein>
<dbReference type="eggNOG" id="COG4316">
    <property type="taxonomic scope" value="Bacteria"/>
</dbReference>
<dbReference type="OrthoDB" id="5679620at2"/>
<dbReference type="Proteomes" id="UP000006844">
    <property type="component" value="Chromosome"/>
</dbReference>
<gene>
    <name evidence="1" type="ordered locus">AciPR4_3932</name>
</gene>
<dbReference type="AlphaFoldDB" id="E8V2Y4"/>
<dbReference type="HOGENOM" id="CLU_151222_0_0_0"/>
<dbReference type="InterPro" id="IPR014449">
    <property type="entry name" value="UCP007050_HI0931"/>
</dbReference>
<keyword evidence="2" id="KW-1185">Reference proteome</keyword>
<proteinExistence type="predicted"/>
<dbReference type="EMBL" id="CP002467">
    <property type="protein sequence ID" value="ADV84681.1"/>
    <property type="molecule type" value="Genomic_DNA"/>
</dbReference>
<dbReference type="STRING" id="401053.AciPR4_3932"/>
<reference evidence="1 2" key="1">
    <citation type="journal article" date="2012" name="Stand. Genomic Sci.">
        <title>Complete genome sequence of Terriglobus saanensis type strain SP1PR4(T), an Acidobacteria from tundra soil.</title>
        <authorList>
            <person name="Rawat S.R."/>
            <person name="Mannisto M.K."/>
            <person name="Starovoytov V."/>
            <person name="Goodwin L."/>
            <person name="Nolan M."/>
            <person name="Hauser L."/>
            <person name="Land M."/>
            <person name="Davenport K.W."/>
            <person name="Woyke T."/>
            <person name="Haggblom M.M."/>
        </authorList>
    </citation>
    <scope>NUCLEOTIDE SEQUENCE</scope>
    <source>
        <strain evidence="2">ATCC BAA-1853 / DSM 23119 / SP1PR4</strain>
    </source>
</reference>
<sequence length="152" mass="17221">MDSIEFQAGKVKLTSFSPLPEHPWRVIFEDEGDAAYCYACDGRLERAGEGFDATVLDAMLVYNVQALRSADERAEENFERTRLATIEWSRDGQRAVLRLDGVPQVLIDFAERCGYSRSNFPNFLDDGHGNWRKASHAWSDTAMQAFEAESYA</sequence>
<organism evidence="1 2">
    <name type="scientific">Terriglobus saanensis (strain ATCC BAA-1853 / DSM 23119 / SP1PR4)</name>
    <dbReference type="NCBI Taxonomy" id="401053"/>
    <lineage>
        <taxon>Bacteria</taxon>
        <taxon>Pseudomonadati</taxon>
        <taxon>Acidobacteriota</taxon>
        <taxon>Terriglobia</taxon>
        <taxon>Terriglobales</taxon>
        <taxon>Acidobacteriaceae</taxon>
        <taxon>Terriglobus</taxon>
    </lineage>
</organism>
<evidence type="ECO:0000313" key="2">
    <source>
        <dbReference type="Proteomes" id="UP000006844"/>
    </source>
</evidence>
<dbReference type="RefSeq" id="WP_013570411.1">
    <property type="nucleotide sequence ID" value="NC_014963.1"/>
</dbReference>
<accession>E8V2Y4</accession>
<dbReference type="KEGG" id="tsa:AciPR4_3932"/>